<dbReference type="GO" id="GO:0004029">
    <property type="term" value="F:aldehyde dehydrogenase (NAD+) activity"/>
    <property type="evidence" value="ECO:0007669"/>
    <property type="project" value="TreeGrafter"/>
</dbReference>
<dbReference type="InterPro" id="IPR001509">
    <property type="entry name" value="Epimerase_deHydtase"/>
</dbReference>
<feature type="region of interest" description="Disordered" evidence="1">
    <location>
        <begin position="143"/>
        <end position="162"/>
    </location>
</feature>
<dbReference type="PANTHER" id="PTHR48079:SF6">
    <property type="entry name" value="NAD(P)-BINDING DOMAIN-CONTAINING PROTEIN-RELATED"/>
    <property type="match status" value="1"/>
</dbReference>
<dbReference type="InterPro" id="IPR051783">
    <property type="entry name" value="NAD(P)-dependent_oxidoreduct"/>
</dbReference>
<dbReference type="Pfam" id="PF01370">
    <property type="entry name" value="Epimerase"/>
    <property type="match status" value="1"/>
</dbReference>
<organism evidence="2 3">
    <name type="scientific">Bradymonas sediminis</name>
    <dbReference type="NCBI Taxonomy" id="1548548"/>
    <lineage>
        <taxon>Bacteria</taxon>
        <taxon>Deltaproteobacteria</taxon>
        <taxon>Bradymonadales</taxon>
        <taxon>Bradymonadaceae</taxon>
        <taxon>Bradymonas</taxon>
    </lineage>
</organism>
<sequence>MSENTNSQPETPARPTILVTGATGFIGQHIVQTLLKRGYSVRAMRRAGRDLPGIAASKVEWVDGDLDAPETLRAAMRGCPGVIHCAGFYPRDGLDMQAARQKGVGQIRNLFDECLAQRVARVVYISSPATLGVGDVSKLTREDKTGMLRPDPERQAPERRGLNETDFYVPGTVQNAYFEAKWAMEAEVYRYMLRGLAAVVLVPSAVFGPGDHKPTSGEIILRIARGKMPALIGDTFNMVDVRDVADSAVTAMERGRPGRRYILGGSNLSVADFGEAVSHLAGVDAPRFHLPSAPVRGVARAAEKIGRRIGANPPAWVVGTDLMALCRPLLDERARAEIDHTARPYRQTLTDSIAWFRENNYL</sequence>
<dbReference type="InterPro" id="IPR036291">
    <property type="entry name" value="NAD(P)-bd_dom_sf"/>
</dbReference>
<dbReference type="Gene3D" id="3.40.50.720">
    <property type="entry name" value="NAD(P)-binding Rossmann-like Domain"/>
    <property type="match status" value="1"/>
</dbReference>
<protein>
    <submittedName>
        <fullName evidence="2">Uncharacterized protein</fullName>
    </submittedName>
</protein>
<keyword evidence="3" id="KW-1185">Reference proteome</keyword>
<evidence type="ECO:0000313" key="2">
    <source>
        <dbReference type="EMBL" id="AWV87919.1"/>
    </source>
</evidence>
<dbReference type="Proteomes" id="UP000249799">
    <property type="component" value="Chromosome"/>
</dbReference>
<reference evidence="2 3" key="1">
    <citation type="submission" date="2018-06" db="EMBL/GenBank/DDBJ databases">
        <title>Lujinxingia sediminis gen. nov. sp. nov., a new facultative anaerobic member of the class Deltaproteobacteria, and proposal of Lujinxingaceae fam. nov.</title>
        <authorList>
            <person name="Guo L.-Y."/>
            <person name="Li C.-M."/>
            <person name="Wang S."/>
            <person name="Du Z.-J."/>
        </authorList>
    </citation>
    <scope>NUCLEOTIDE SEQUENCE [LARGE SCALE GENOMIC DNA]</scope>
    <source>
        <strain evidence="2 3">FA350</strain>
    </source>
</reference>
<dbReference type="KEGG" id="bsed:DN745_00675"/>
<dbReference type="GO" id="GO:0005737">
    <property type="term" value="C:cytoplasm"/>
    <property type="evidence" value="ECO:0007669"/>
    <property type="project" value="TreeGrafter"/>
</dbReference>
<accession>A0A2Z4FG79</accession>
<dbReference type="PANTHER" id="PTHR48079">
    <property type="entry name" value="PROTEIN YEEZ"/>
    <property type="match status" value="1"/>
</dbReference>
<dbReference type="AlphaFoldDB" id="A0A2Z4FG79"/>
<evidence type="ECO:0000256" key="1">
    <source>
        <dbReference type="SAM" id="MobiDB-lite"/>
    </source>
</evidence>
<dbReference type="RefSeq" id="WP_111331205.1">
    <property type="nucleotide sequence ID" value="NZ_CP030032.1"/>
</dbReference>
<proteinExistence type="predicted"/>
<dbReference type="SUPFAM" id="SSF51735">
    <property type="entry name" value="NAD(P)-binding Rossmann-fold domains"/>
    <property type="match status" value="1"/>
</dbReference>
<name>A0A2Z4FG79_9DELT</name>
<evidence type="ECO:0000313" key="3">
    <source>
        <dbReference type="Proteomes" id="UP000249799"/>
    </source>
</evidence>
<dbReference type="EMBL" id="CP030032">
    <property type="protein sequence ID" value="AWV87919.1"/>
    <property type="molecule type" value="Genomic_DNA"/>
</dbReference>
<dbReference type="OrthoDB" id="9814124at2"/>
<gene>
    <name evidence="2" type="ORF">DN745_00675</name>
</gene>